<protein>
    <submittedName>
        <fullName evidence="1">Ribonuclease H</fullName>
    </submittedName>
</protein>
<dbReference type="GO" id="GO:0003676">
    <property type="term" value="F:nucleic acid binding"/>
    <property type="evidence" value="ECO:0007669"/>
    <property type="project" value="InterPro"/>
</dbReference>
<dbReference type="Gene3D" id="3.30.420.10">
    <property type="entry name" value="Ribonuclease H-like superfamily/Ribonuclease H"/>
    <property type="match status" value="1"/>
</dbReference>
<name>A0A8S5SNL0_9CAUD</name>
<dbReference type="InterPro" id="IPR036397">
    <property type="entry name" value="RNaseH_sf"/>
</dbReference>
<reference evidence="1" key="1">
    <citation type="journal article" date="2021" name="Proc. Natl. Acad. Sci. U.S.A.">
        <title>A Catalog of Tens of Thousands of Viruses from Human Metagenomes Reveals Hidden Associations with Chronic Diseases.</title>
        <authorList>
            <person name="Tisza M.J."/>
            <person name="Buck C.B."/>
        </authorList>
    </citation>
    <scope>NUCLEOTIDE SEQUENCE</scope>
    <source>
        <strain evidence="1">CtAjZ17</strain>
    </source>
</reference>
<proteinExistence type="predicted"/>
<dbReference type="InterPro" id="IPR012337">
    <property type="entry name" value="RNaseH-like_sf"/>
</dbReference>
<accession>A0A8S5SNL0</accession>
<evidence type="ECO:0000313" key="1">
    <source>
        <dbReference type="EMBL" id="DAF52585.1"/>
    </source>
</evidence>
<dbReference type="EMBL" id="BK032639">
    <property type="protein sequence ID" value="DAF52585.1"/>
    <property type="molecule type" value="Genomic_DNA"/>
</dbReference>
<organism evidence="1">
    <name type="scientific">Siphoviridae sp. ctAjZ17</name>
    <dbReference type="NCBI Taxonomy" id="2827797"/>
    <lineage>
        <taxon>Viruses</taxon>
        <taxon>Duplodnaviria</taxon>
        <taxon>Heunggongvirae</taxon>
        <taxon>Uroviricota</taxon>
        <taxon>Caudoviricetes</taxon>
    </lineage>
</organism>
<sequence>MMNNEEKTREGFGHFHGTYHQVTLITLAEALERMAAPSEICIHTRDMYVASRIPKLEEMAGSGWKDVKEEPIKNAEEWERVYAAAHALPEAHKLSTRSGKHSYSGWLQEEFEKRGCERVMGTRMEPATRTGSKNNGMPG</sequence>
<dbReference type="SUPFAM" id="SSF53098">
    <property type="entry name" value="Ribonuclease H-like"/>
    <property type="match status" value="1"/>
</dbReference>